<evidence type="ECO:0000256" key="1">
    <source>
        <dbReference type="SAM" id="MobiDB-lite"/>
    </source>
</evidence>
<reference evidence="2" key="1">
    <citation type="submission" date="2021-05" db="EMBL/GenBank/DDBJ databases">
        <authorList>
            <person name="Alioto T."/>
            <person name="Alioto T."/>
            <person name="Gomez Garrido J."/>
        </authorList>
    </citation>
    <scope>NUCLEOTIDE SEQUENCE</scope>
</reference>
<evidence type="ECO:0000313" key="2">
    <source>
        <dbReference type="EMBL" id="CAG6577168.1"/>
    </source>
</evidence>
<feature type="compositionally biased region" description="Basic residues" evidence="1">
    <location>
        <begin position="23"/>
        <end position="44"/>
    </location>
</feature>
<dbReference type="AlphaFoldDB" id="A0A8D8JSF9"/>
<feature type="region of interest" description="Disordered" evidence="1">
    <location>
        <begin position="19"/>
        <end position="79"/>
    </location>
</feature>
<dbReference type="EMBL" id="HBUE01191574">
    <property type="protein sequence ID" value="CAG6525461.1"/>
    <property type="molecule type" value="Transcribed_RNA"/>
</dbReference>
<name>A0A8D8JSF9_CULPI</name>
<dbReference type="EMBL" id="HBUE01041447">
    <property type="protein sequence ID" value="CAG6460878.1"/>
    <property type="molecule type" value="Transcribed_RNA"/>
</dbReference>
<proteinExistence type="predicted"/>
<sequence>MCGRLWPVFSKIPRLISTYSQPRRSKSSARNLRWSKRSASRKRCSTSAYRKTPPSRTNSSNPRCTSSSSRTRPEQPSWWHDPVARWNRRQLPRTPRLTELRRLTVSKNRWRVAKAAVA</sequence>
<feature type="compositionally biased region" description="Low complexity" evidence="1">
    <location>
        <begin position="55"/>
        <end position="70"/>
    </location>
</feature>
<dbReference type="EMBL" id="HBUE01297490">
    <property type="protein sequence ID" value="CAG6577168.1"/>
    <property type="molecule type" value="Transcribed_RNA"/>
</dbReference>
<protein>
    <submittedName>
        <fullName evidence="2">(northern house mosquito) hypothetical protein</fullName>
    </submittedName>
</protein>
<accession>A0A8D8JSF9</accession>
<organism evidence="2">
    <name type="scientific">Culex pipiens</name>
    <name type="common">House mosquito</name>
    <dbReference type="NCBI Taxonomy" id="7175"/>
    <lineage>
        <taxon>Eukaryota</taxon>
        <taxon>Metazoa</taxon>
        <taxon>Ecdysozoa</taxon>
        <taxon>Arthropoda</taxon>
        <taxon>Hexapoda</taxon>
        <taxon>Insecta</taxon>
        <taxon>Pterygota</taxon>
        <taxon>Neoptera</taxon>
        <taxon>Endopterygota</taxon>
        <taxon>Diptera</taxon>
        <taxon>Nematocera</taxon>
        <taxon>Culicoidea</taxon>
        <taxon>Culicidae</taxon>
        <taxon>Culicinae</taxon>
        <taxon>Culicini</taxon>
        <taxon>Culex</taxon>
        <taxon>Culex</taxon>
    </lineage>
</organism>